<name>A0A834LKL2_RHOSS</name>
<evidence type="ECO:0000313" key="2">
    <source>
        <dbReference type="EMBL" id="KAF7140221.1"/>
    </source>
</evidence>
<dbReference type="EMBL" id="WJXA01000006">
    <property type="protein sequence ID" value="KAF7140221.1"/>
    <property type="molecule type" value="Genomic_DNA"/>
</dbReference>
<feature type="compositionally biased region" description="Acidic residues" evidence="1">
    <location>
        <begin position="45"/>
        <end position="54"/>
    </location>
</feature>
<dbReference type="AlphaFoldDB" id="A0A834LKL2"/>
<evidence type="ECO:0000256" key="1">
    <source>
        <dbReference type="SAM" id="MobiDB-lite"/>
    </source>
</evidence>
<comment type="caution">
    <text evidence="2">The sequence shown here is derived from an EMBL/GenBank/DDBJ whole genome shotgun (WGS) entry which is preliminary data.</text>
</comment>
<dbReference type="Proteomes" id="UP000626092">
    <property type="component" value="Unassembled WGS sequence"/>
</dbReference>
<gene>
    <name evidence="2" type="ORF">RHSIM_Rhsim06G0111000</name>
</gene>
<feature type="compositionally biased region" description="Basic and acidic residues" evidence="1">
    <location>
        <begin position="10"/>
        <end position="23"/>
    </location>
</feature>
<reference evidence="2" key="1">
    <citation type="submission" date="2019-11" db="EMBL/GenBank/DDBJ databases">
        <authorList>
            <person name="Liu Y."/>
            <person name="Hou J."/>
            <person name="Li T.-Q."/>
            <person name="Guan C.-H."/>
            <person name="Wu X."/>
            <person name="Wu H.-Z."/>
            <person name="Ling F."/>
            <person name="Zhang R."/>
            <person name="Shi X.-G."/>
            <person name="Ren J.-P."/>
            <person name="Chen E.-F."/>
            <person name="Sun J.-M."/>
        </authorList>
    </citation>
    <scope>NUCLEOTIDE SEQUENCE</scope>
    <source>
        <strain evidence="2">Adult_tree_wgs_1</strain>
        <tissue evidence="2">Leaves</tissue>
    </source>
</reference>
<sequence>MEGEDDDRAEEGCQRGREEENRPQAEQQVEEDAIEAKEEARPDAQAEEVQEEAMPDAQKEKDEARPDGQAEEEARLDAQPEEDAKTDAHTEAVEPGPERHEDDAHIEASVLVPGPPLAPLQGTRGSTSATYSMVYEYTDGLWQNWRDHMLHEDKRVPVTLGIPWESHQDYLPWFRRVSHLKVARGRRDGHNTEIAEERTAAALVLLDSCLSGTHISPFDMKNTLCEVQRILRGQDAAHPSTPEHDNQEEWEWIPTPNEWQLLEEADPLDYVTLPLFFTDYECEPAHDPASQRPFGQPPENLENFFGNVQFWYVKPTEYQLIRKDDPLDTFSLSHLFGHETRLSLNEINRQHQAMNVLGKEYNSDPSKFIVPDTEPKPIVYVPEEPEVLFFGSFEMGNRHLMEGWTERETAEFLIRGEPTVGDETWSDFVQNWESFQANPLDGYSLYGLFQEPEPVEEEERMDEELHSFVPPMTFDESSTLHLTLTNSFKNPKDMNKKAEWRTCPLLMEFRSLCFGKMILVNPRSKQFLRMIIGSLRHTSLENLFLGQLHLFPRSPML</sequence>
<proteinExistence type="predicted"/>
<evidence type="ECO:0000313" key="3">
    <source>
        <dbReference type="Proteomes" id="UP000626092"/>
    </source>
</evidence>
<accession>A0A834LKL2</accession>
<protein>
    <submittedName>
        <fullName evidence="2">Uncharacterized protein</fullName>
    </submittedName>
</protein>
<feature type="region of interest" description="Disordered" evidence="1">
    <location>
        <begin position="1"/>
        <end position="102"/>
    </location>
</feature>
<organism evidence="2 3">
    <name type="scientific">Rhododendron simsii</name>
    <name type="common">Sims's rhododendron</name>
    <dbReference type="NCBI Taxonomy" id="118357"/>
    <lineage>
        <taxon>Eukaryota</taxon>
        <taxon>Viridiplantae</taxon>
        <taxon>Streptophyta</taxon>
        <taxon>Embryophyta</taxon>
        <taxon>Tracheophyta</taxon>
        <taxon>Spermatophyta</taxon>
        <taxon>Magnoliopsida</taxon>
        <taxon>eudicotyledons</taxon>
        <taxon>Gunneridae</taxon>
        <taxon>Pentapetalae</taxon>
        <taxon>asterids</taxon>
        <taxon>Ericales</taxon>
        <taxon>Ericaceae</taxon>
        <taxon>Ericoideae</taxon>
        <taxon>Rhodoreae</taxon>
        <taxon>Rhododendron</taxon>
    </lineage>
</organism>
<feature type="compositionally biased region" description="Basic and acidic residues" evidence="1">
    <location>
        <begin position="34"/>
        <end position="44"/>
    </location>
</feature>
<dbReference type="OrthoDB" id="1733861at2759"/>
<keyword evidence="3" id="KW-1185">Reference proteome</keyword>
<feature type="compositionally biased region" description="Basic and acidic residues" evidence="1">
    <location>
        <begin position="57"/>
        <end position="102"/>
    </location>
</feature>